<keyword evidence="1" id="KW-0808">Transferase</keyword>
<accession>A0ABY1Q211</accession>
<evidence type="ECO:0000256" key="1">
    <source>
        <dbReference type="ARBA" id="ARBA00022679"/>
    </source>
</evidence>
<dbReference type="SMART" id="SM00387">
    <property type="entry name" value="HATPase_c"/>
    <property type="match status" value="1"/>
</dbReference>
<dbReference type="Proteomes" id="UP001157910">
    <property type="component" value="Unassembled WGS sequence"/>
</dbReference>
<evidence type="ECO:0000313" key="5">
    <source>
        <dbReference type="EMBL" id="SMP55586.1"/>
    </source>
</evidence>
<proteinExistence type="predicted"/>
<dbReference type="InterPro" id="IPR050482">
    <property type="entry name" value="Sensor_HK_TwoCompSys"/>
</dbReference>
<comment type="caution">
    <text evidence="5">The sequence shown here is derived from an EMBL/GenBank/DDBJ whole genome shotgun (WGS) entry which is preliminary data.</text>
</comment>
<reference evidence="5 6" key="1">
    <citation type="submission" date="2017-05" db="EMBL/GenBank/DDBJ databases">
        <authorList>
            <person name="Varghese N."/>
            <person name="Submissions S."/>
        </authorList>
    </citation>
    <scope>NUCLEOTIDE SEQUENCE [LARGE SCALE GENOMIC DNA]</scope>
    <source>
        <strain evidence="5 6">SM16</strain>
    </source>
</reference>
<dbReference type="SUPFAM" id="SSF55874">
    <property type="entry name" value="ATPase domain of HSP90 chaperone/DNA topoisomerase II/histidine kinase"/>
    <property type="match status" value="1"/>
</dbReference>
<dbReference type="Gene3D" id="3.30.565.10">
    <property type="entry name" value="Histidine kinase-like ATPase, C-terminal domain"/>
    <property type="match status" value="1"/>
</dbReference>
<sequence>MPMRELLRLVENLSNDICASAFSPEDCSAESFRLAILRARDDEARRIARDLHDVISQLLFILECDLKTMREGAEEANEAAHESARQIVAALQRQVRSFSYLLHPPELERLGLPLALNALATGMSARTGIDITFVSDQYEGSECREAELAIFRVAQAALMNVFKHSQACCADLRLTSRRNWIVLRVRDDGCGMQASAPARIRKPEAGVGLAGMNARMEGLSGRFSIRRRPEGTVLTAIVPRQSVSAIEPALISKRQG</sequence>
<keyword evidence="3" id="KW-0902">Two-component regulatory system</keyword>
<evidence type="ECO:0000259" key="4">
    <source>
        <dbReference type="SMART" id="SM00387"/>
    </source>
</evidence>
<evidence type="ECO:0000313" key="6">
    <source>
        <dbReference type="Proteomes" id="UP001157910"/>
    </source>
</evidence>
<dbReference type="PANTHER" id="PTHR24421">
    <property type="entry name" value="NITRATE/NITRITE SENSOR PROTEIN NARX-RELATED"/>
    <property type="match status" value="1"/>
</dbReference>
<keyword evidence="2 5" id="KW-0418">Kinase</keyword>
<gene>
    <name evidence="5" type="ORF">SAMN06296065_1021</name>
</gene>
<evidence type="ECO:0000256" key="3">
    <source>
        <dbReference type="ARBA" id="ARBA00023012"/>
    </source>
</evidence>
<keyword evidence="6" id="KW-1185">Reference proteome</keyword>
<name>A0ABY1Q211_9SPHN</name>
<protein>
    <submittedName>
        <fullName evidence="5">Histidine kinase</fullName>
    </submittedName>
</protein>
<feature type="domain" description="Histidine kinase/HSP90-like ATPase" evidence="4">
    <location>
        <begin position="145"/>
        <end position="242"/>
    </location>
</feature>
<dbReference type="Gene3D" id="1.20.5.1930">
    <property type="match status" value="1"/>
</dbReference>
<dbReference type="InterPro" id="IPR036890">
    <property type="entry name" value="HATPase_C_sf"/>
</dbReference>
<dbReference type="InterPro" id="IPR003594">
    <property type="entry name" value="HATPase_dom"/>
</dbReference>
<dbReference type="PANTHER" id="PTHR24421:SF58">
    <property type="entry name" value="SIGNAL TRANSDUCTION HISTIDINE-PROTEIN KINASE_PHOSPHATASE UHPB"/>
    <property type="match status" value="1"/>
</dbReference>
<dbReference type="EMBL" id="FXUI01000002">
    <property type="protein sequence ID" value="SMP55586.1"/>
    <property type="molecule type" value="Genomic_DNA"/>
</dbReference>
<dbReference type="GO" id="GO:0016301">
    <property type="term" value="F:kinase activity"/>
    <property type="evidence" value="ECO:0007669"/>
    <property type="project" value="UniProtKB-KW"/>
</dbReference>
<dbReference type="InterPro" id="IPR011712">
    <property type="entry name" value="Sig_transdc_His_kin_sub3_dim/P"/>
</dbReference>
<dbReference type="Pfam" id="PF07730">
    <property type="entry name" value="HisKA_3"/>
    <property type="match status" value="1"/>
</dbReference>
<dbReference type="Pfam" id="PF02518">
    <property type="entry name" value="HATPase_c"/>
    <property type="match status" value="1"/>
</dbReference>
<dbReference type="RefSeq" id="WP_379502236.1">
    <property type="nucleotide sequence ID" value="NZ_JBHRTZ010000001.1"/>
</dbReference>
<evidence type="ECO:0000256" key="2">
    <source>
        <dbReference type="ARBA" id="ARBA00022777"/>
    </source>
</evidence>
<dbReference type="CDD" id="cd16917">
    <property type="entry name" value="HATPase_UhpB-NarQ-NarX-like"/>
    <property type="match status" value="1"/>
</dbReference>
<organism evidence="5 6">
    <name type="scientific">Novosphingobium panipatense</name>
    <dbReference type="NCBI Taxonomy" id="428991"/>
    <lineage>
        <taxon>Bacteria</taxon>
        <taxon>Pseudomonadati</taxon>
        <taxon>Pseudomonadota</taxon>
        <taxon>Alphaproteobacteria</taxon>
        <taxon>Sphingomonadales</taxon>
        <taxon>Sphingomonadaceae</taxon>
        <taxon>Novosphingobium</taxon>
    </lineage>
</organism>